<keyword evidence="3" id="KW-0805">Transcription regulation</keyword>
<proteinExistence type="predicted"/>
<dbReference type="PANTHER" id="PTHR24329:SF543">
    <property type="entry name" value="FI01017P-RELATED"/>
    <property type="match status" value="1"/>
</dbReference>
<dbReference type="InterPro" id="IPR017970">
    <property type="entry name" value="Homeobox_CS"/>
</dbReference>
<evidence type="ECO:0000256" key="6">
    <source>
        <dbReference type="ARBA" id="ARBA00023163"/>
    </source>
</evidence>
<comment type="subunit">
    <text evidence="9">Interacts with RGMB.</text>
</comment>
<feature type="domain" description="Homeobox" evidence="15">
    <location>
        <begin position="153"/>
        <end position="213"/>
    </location>
</feature>
<evidence type="ECO:0000256" key="12">
    <source>
        <dbReference type="PROSITE-ProRule" id="PRU00108"/>
    </source>
</evidence>
<evidence type="ECO:0000256" key="4">
    <source>
        <dbReference type="ARBA" id="ARBA00023125"/>
    </source>
</evidence>
<evidence type="ECO:0000256" key="10">
    <source>
        <dbReference type="ARBA" id="ARBA00070091"/>
    </source>
</evidence>
<feature type="compositionally biased region" description="Polar residues" evidence="14">
    <location>
        <begin position="592"/>
        <end position="601"/>
    </location>
</feature>
<dbReference type="FunFam" id="1.10.10.60:FF:000126">
    <property type="entry name" value="dorsal root ganglia homeobox protein-like"/>
    <property type="match status" value="1"/>
</dbReference>
<evidence type="ECO:0000259" key="15">
    <source>
        <dbReference type="PROSITE" id="PS50071"/>
    </source>
</evidence>
<dbReference type="EMBL" id="WVUK01000065">
    <property type="protein sequence ID" value="KAF7489003.1"/>
    <property type="molecule type" value="Genomic_DNA"/>
</dbReference>
<dbReference type="GO" id="GO:0000981">
    <property type="term" value="F:DNA-binding transcription factor activity, RNA polymerase II-specific"/>
    <property type="evidence" value="ECO:0007669"/>
    <property type="project" value="InterPro"/>
</dbReference>
<evidence type="ECO:0000256" key="7">
    <source>
        <dbReference type="ARBA" id="ARBA00023242"/>
    </source>
</evidence>
<sequence>MMMRTSDMFCYHCPSIVSSVSNPTSTSITMATANGLQSAMIGTNNLGLNQAHTNHHSHYHHPVSTAAAAAAVVAMSSSRLSSLSNLYQSSASSASSSTIHPSSIQSALSSSSSSVSSASSTVTISNGPNSHSYSRFGASIYSNDTSDEAFIRRKQRRNRTTFSVQQLEELEKAFVQTHYPDVFTREDLALKINLTEARVQVWFQNRRAKWRKSERLRKEREDDCGLISGNVKDETIGIDHADDDDVDDLVDANSNSPTIDVQSGSLTSLTPRSITTPEPFDSKDCDASVCSLIGSSPTIRSTIDKHFGKHLSNTFHLNKSLDLLNSHNTSTNNHHHHHHHHGFSYGNNKVISNVQNNSLNDNNNNNDCAHLFSNKSFTNANDCSVLASANPFNFKSNFPITSLISVAGSELINNHQQASSWLSSIKQHPFYSSSMQSLLDRNAFFREISSLSASPFVHSPFQNVSGSFFNALNANEKSASNLDNMLNVAAIISGQNSNSSPSRFSNSLPSLFLPPFPTTPHPSSQHSSSTSNPSQPIGVPSTSSSSSPSNTSTLLSHNRHTSSIGPSSSPPSSSSSSSSSSTSLSAAATLSFQSTRSNQNFPIKGLEQTFFSESN</sequence>
<name>A0A834R322_SARSC</name>
<feature type="region of interest" description="Disordered" evidence="14">
    <location>
        <begin position="515"/>
        <end position="615"/>
    </location>
</feature>
<accession>A0A834R322</accession>
<evidence type="ECO:0000256" key="8">
    <source>
        <dbReference type="ARBA" id="ARBA00058719"/>
    </source>
</evidence>
<dbReference type="SMART" id="SM00389">
    <property type="entry name" value="HOX"/>
    <property type="match status" value="1"/>
</dbReference>
<keyword evidence="6" id="KW-0804">Transcription</keyword>
<dbReference type="GO" id="GO:0005634">
    <property type="term" value="C:nucleus"/>
    <property type="evidence" value="ECO:0007669"/>
    <property type="project" value="UniProtKB-SubCell"/>
</dbReference>
<keyword evidence="7 12" id="KW-0539">Nucleus</keyword>
<comment type="subcellular location">
    <subcellularLocation>
        <location evidence="1 12 13">Nucleus</location>
    </subcellularLocation>
</comment>
<dbReference type="AlphaFoldDB" id="A0A834R322"/>
<evidence type="ECO:0000313" key="17">
    <source>
        <dbReference type="EnsemblMetazoa" id="KAF7489003.1"/>
    </source>
</evidence>
<comment type="function">
    <text evidence="8">Transcription factor required for the formation of correct projections from nociceptive sensory neurons to the dorsal horn of the spinal cord and normal perception of pain.</text>
</comment>
<dbReference type="GO" id="GO:0000977">
    <property type="term" value="F:RNA polymerase II transcription regulatory region sequence-specific DNA binding"/>
    <property type="evidence" value="ECO:0007669"/>
    <property type="project" value="TreeGrafter"/>
</dbReference>
<evidence type="ECO:0000256" key="3">
    <source>
        <dbReference type="ARBA" id="ARBA00023015"/>
    </source>
</evidence>
<dbReference type="EnsemblMetazoa" id="SSS_6966s_mrna">
    <property type="protein sequence ID" value="KAF7489003.1"/>
    <property type="gene ID" value="SSS_6966"/>
</dbReference>
<keyword evidence="4 12" id="KW-0238">DNA-binding</keyword>
<evidence type="ECO:0000256" key="5">
    <source>
        <dbReference type="ARBA" id="ARBA00023155"/>
    </source>
</evidence>
<dbReference type="PROSITE" id="PS50071">
    <property type="entry name" value="HOMEOBOX_2"/>
    <property type="match status" value="1"/>
</dbReference>
<dbReference type="InterPro" id="IPR050649">
    <property type="entry name" value="Paired_Homeobox_TFs"/>
</dbReference>
<dbReference type="Proteomes" id="UP000070412">
    <property type="component" value="Unassembled WGS sequence"/>
</dbReference>
<reference evidence="18" key="1">
    <citation type="journal article" date="2020" name="PLoS Negl. Trop. Dis.">
        <title>High-quality nuclear genome for Sarcoptes scabiei-A critical resource for a neglected parasite.</title>
        <authorList>
            <person name="Korhonen P.K."/>
            <person name="Gasser R.B."/>
            <person name="Ma G."/>
            <person name="Wang T."/>
            <person name="Stroehlein A.J."/>
            <person name="Young N.D."/>
            <person name="Ang C.S."/>
            <person name="Fernando D.D."/>
            <person name="Lu H.C."/>
            <person name="Taylor S."/>
            <person name="Reynolds S.L."/>
            <person name="Mofiz E."/>
            <person name="Najaraj S.H."/>
            <person name="Gowda H."/>
            <person name="Madugundu A."/>
            <person name="Renuse S."/>
            <person name="Holt D."/>
            <person name="Pandey A."/>
            <person name="Papenfuss A.T."/>
            <person name="Fischer K."/>
        </authorList>
    </citation>
    <scope>NUCLEOTIDE SEQUENCE [LARGE SCALE GENOMIC DNA]</scope>
</reference>
<evidence type="ECO:0000256" key="13">
    <source>
        <dbReference type="RuleBase" id="RU000682"/>
    </source>
</evidence>
<feature type="DNA-binding region" description="Homeobox" evidence="12">
    <location>
        <begin position="155"/>
        <end position="214"/>
    </location>
</feature>
<evidence type="ECO:0000313" key="18">
    <source>
        <dbReference type="Proteomes" id="UP000070412"/>
    </source>
</evidence>
<feature type="compositionally biased region" description="Low complexity" evidence="14">
    <location>
        <begin position="521"/>
        <end position="591"/>
    </location>
</feature>
<evidence type="ECO:0000313" key="16">
    <source>
        <dbReference type="EMBL" id="KAF7489003.1"/>
    </source>
</evidence>
<feature type="compositionally biased region" description="Polar residues" evidence="14">
    <location>
        <begin position="255"/>
        <end position="276"/>
    </location>
</feature>
<dbReference type="Pfam" id="PF00046">
    <property type="entry name" value="Homeodomain"/>
    <property type="match status" value="1"/>
</dbReference>
<reference evidence="17" key="3">
    <citation type="submission" date="2022-06" db="UniProtKB">
        <authorList>
            <consortium name="EnsemblMetazoa"/>
        </authorList>
    </citation>
    <scope>IDENTIFICATION</scope>
</reference>
<evidence type="ECO:0000256" key="14">
    <source>
        <dbReference type="SAM" id="MobiDB-lite"/>
    </source>
</evidence>
<gene>
    <name evidence="16" type="ORF">SSS_6966</name>
</gene>
<feature type="region of interest" description="Disordered" evidence="14">
    <location>
        <begin position="255"/>
        <end position="278"/>
    </location>
</feature>
<dbReference type="PANTHER" id="PTHR24329">
    <property type="entry name" value="HOMEOBOX PROTEIN ARISTALESS"/>
    <property type="match status" value="1"/>
</dbReference>
<organism evidence="16">
    <name type="scientific">Sarcoptes scabiei</name>
    <name type="common">Itch mite</name>
    <name type="synonym">Acarus scabiei</name>
    <dbReference type="NCBI Taxonomy" id="52283"/>
    <lineage>
        <taxon>Eukaryota</taxon>
        <taxon>Metazoa</taxon>
        <taxon>Ecdysozoa</taxon>
        <taxon>Arthropoda</taxon>
        <taxon>Chelicerata</taxon>
        <taxon>Arachnida</taxon>
        <taxon>Acari</taxon>
        <taxon>Acariformes</taxon>
        <taxon>Sarcoptiformes</taxon>
        <taxon>Astigmata</taxon>
        <taxon>Psoroptidia</taxon>
        <taxon>Sarcoptoidea</taxon>
        <taxon>Sarcoptidae</taxon>
        <taxon>Sarcoptinae</taxon>
        <taxon>Sarcoptes</taxon>
    </lineage>
</organism>
<dbReference type="PROSITE" id="PS00027">
    <property type="entry name" value="HOMEOBOX_1"/>
    <property type="match status" value="1"/>
</dbReference>
<reference evidence="16" key="2">
    <citation type="submission" date="2020-01" db="EMBL/GenBank/DDBJ databases">
        <authorList>
            <person name="Korhonen P.K.K."/>
            <person name="Guangxu M.G."/>
            <person name="Wang T.W."/>
            <person name="Stroehlein A.J.S."/>
            <person name="Young N.D."/>
            <person name="Ang C.-S.A."/>
            <person name="Fernando D.W.F."/>
            <person name="Lu H.L."/>
            <person name="Taylor S.T."/>
            <person name="Ehtesham M.E.M."/>
            <person name="Najaraj S.H.N."/>
            <person name="Harsha G.H.G."/>
            <person name="Madugundu A.M."/>
            <person name="Renuse S.R."/>
            <person name="Holt D.H."/>
            <person name="Pandey A.P."/>
            <person name="Papenfuss A.P."/>
            <person name="Gasser R.B.G."/>
            <person name="Fischer K.F."/>
        </authorList>
    </citation>
    <scope>NUCLEOTIDE SEQUENCE</scope>
    <source>
        <strain evidence="16">SSS_KF_BRIS2020</strain>
    </source>
</reference>
<keyword evidence="5 12" id="KW-0371">Homeobox</keyword>
<dbReference type="InterPro" id="IPR009057">
    <property type="entry name" value="Homeodomain-like_sf"/>
</dbReference>
<dbReference type="OrthoDB" id="6159439at2759"/>
<protein>
    <recommendedName>
        <fullName evidence="10">Dorsal root ganglia homeobox protein</fullName>
    </recommendedName>
    <alternativeName>
        <fullName evidence="11">Paired-related homeobox protein-like 1</fullName>
    </alternativeName>
</protein>
<keyword evidence="2" id="KW-0217">Developmental protein</keyword>
<dbReference type="InterPro" id="IPR001356">
    <property type="entry name" value="HD"/>
</dbReference>
<dbReference type="Gene3D" id="1.10.10.60">
    <property type="entry name" value="Homeodomain-like"/>
    <property type="match status" value="1"/>
</dbReference>
<keyword evidence="18" id="KW-1185">Reference proteome</keyword>
<evidence type="ECO:0000256" key="2">
    <source>
        <dbReference type="ARBA" id="ARBA00022473"/>
    </source>
</evidence>
<evidence type="ECO:0000256" key="11">
    <source>
        <dbReference type="ARBA" id="ARBA00078248"/>
    </source>
</evidence>
<evidence type="ECO:0000256" key="9">
    <source>
        <dbReference type="ARBA" id="ARBA00064347"/>
    </source>
</evidence>
<dbReference type="SUPFAM" id="SSF46689">
    <property type="entry name" value="Homeodomain-like"/>
    <property type="match status" value="1"/>
</dbReference>
<evidence type="ECO:0000256" key="1">
    <source>
        <dbReference type="ARBA" id="ARBA00004123"/>
    </source>
</evidence>
<dbReference type="CDD" id="cd00086">
    <property type="entry name" value="homeodomain"/>
    <property type="match status" value="1"/>
</dbReference>